<accession>Q98A84</accession>
<dbReference type="PATRIC" id="fig|266835.9.peg.4870"/>
<dbReference type="Proteomes" id="UP000000552">
    <property type="component" value="Chromosome"/>
</dbReference>
<protein>
    <submittedName>
        <fullName evidence="1">Mll6109 protein</fullName>
    </submittedName>
</protein>
<gene>
    <name evidence="1" type="ordered locus">mll6109</name>
</gene>
<name>Q98A84_RHILO</name>
<evidence type="ECO:0000313" key="2">
    <source>
        <dbReference type="Proteomes" id="UP000000552"/>
    </source>
</evidence>
<evidence type="ECO:0000313" key="1">
    <source>
        <dbReference type="EMBL" id="BAB52453.1"/>
    </source>
</evidence>
<organism evidence="1 2">
    <name type="scientific">Mesorhizobium japonicum (strain LMG 29417 / CECT 9101 / MAFF 303099)</name>
    <name type="common">Mesorhizobium loti (strain MAFF 303099)</name>
    <dbReference type="NCBI Taxonomy" id="266835"/>
    <lineage>
        <taxon>Bacteria</taxon>
        <taxon>Pseudomonadati</taxon>
        <taxon>Pseudomonadota</taxon>
        <taxon>Alphaproteobacteria</taxon>
        <taxon>Hyphomicrobiales</taxon>
        <taxon>Phyllobacteriaceae</taxon>
        <taxon>Mesorhizobium</taxon>
    </lineage>
</organism>
<dbReference type="HOGENOM" id="CLU_2194841_0_0_5"/>
<dbReference type="KEGG" id="mlo:mll6109"/>
<reference evidence="1 2" key="1">
    <citation type="journal article" date="2000" name="DNA Res.">
        <title>Complete genome structure of the nitrogen-fixing symbiotic bacterium Mesorhizobium loti.</title>
        <authorList>
            <person name="Kaneko T."/>
            <person name="Nakamura Y."/>
            <person name="Sato S."/>
            <person name="Asamizu E."/>
            <person name="Kato T."/>
            <person name="Sasamoto S."/>
            <person name="Watanabe A."/>
            <person name="Idesawa K."/>
            <person name="Ishikawa A."/>
            <person name="Kawashima K."/>
            <person name="Kimura T."/>
            <person name="Kishida Y."/>
            <person name="Kiyokawa C."/>
            <person name="Kohara M."/>
            <person name="Matsumoto M."/>
            <person name="Matsuno A."/>
            <person name="Mochizuki Y."/>
            <person name="Nakayama S."/>
            <person name="Nakazaki N."/>
            <person name="Shimpo S."/>
            <person name="Sugimoto M."/>
            <person name="Takeuchi C."/>
            <person name="Yamada M."/>
            <person name="Tabata S."/>
        </authorList>
    </citation>
    <scope>NUCLEOTIDE SEQUENCE [LARGE SCALE GENOMIC DNA]</scope>
    <source>
        <strain evidence="2">LMG 29417 / CECT 9101 / MAFF 303099</strain>
    </source>
</reference>
<sequence>MHFVRPACALHAKVSKSKPLSYAIDVPEPSAAGVQQIQGYDFGDLSLAKQHKLSITQATHTCENLARVDFERFRYIEELNDVHATFTALILGHERLRAAKRFGNLGLG</sequence>
<proteinExistence type="predicted"/>
<dbReference type="EMBL" id="BA000012">
    <property type="protein sequence ID" value="BAB52453.1"/>
    <property type="molecule type" value="Genomic_DNA"/>
</dbReference>
<dbReference type="AlphaFoldDB" id="Q98A84"/>